<evidence type="ECO:0000313" key="4">
    <source>
        <dbReference type="Proteomes" id="UP000278351"/>
    </source>
</evidence>
<dbReference type="InterPro" id="IPR032710">
    <property type="entry name" value="NTF2-like_dom_sf"/>
</dbReference>
<comment type="caution">
    <text evidence="3">The sequence shown here is derived from an EMBL/GenBank/DDBJ whole genome shotgun (WGS) entry which is preliminary data.</text>
</comment>
<name>A0A3N4PZB2_9BACT</name>
<dbReference type="EMBL" id="RPDH01000001">
    <property type="protein sequence ID" value="RPE13216.1"/>
    <property type="molecule type" value="Genomic_DNA"/>
</dbReference>
<dbReference type="Proteomes" id="UP000278351">
    <property type="component" value="Unassembled WGS sequence"/>
</dbReference>
<evidence type="ECO:0000259" key="2">
    <source>
        <dbReference type="Pfam" id="PF13577"/>
    </source>
</evidence>
<organism evidence="3 4">
    <name type="scientific">Chitinophaga lutea</name>
    <dbReference type="NCBI Taxonomy" id="2488634"/>
    <lineage>
        <taxon>Bacteria</taxon>
        <taxon>Pseudomonadati</taxon>
        <taxon>Bacteroidota</taxon>
        <taxon>Chitinophagia</taxon>
        <taxon>Chitinophagales</taxon>
        <taxon>Chitinophagaceae</taxon>
        <taxon>Chitinophaga</taxon>
    </lineage>
</organism>
<dbReference type="CDD" id="cd00531">
    <property type="entry name" value="NTF2_like"/>
    <property type="match status" value="1"/>
</dbReference>
<proteinExistence type="predicted"/>
<feature type="region of interest" description="Disordered" evidence="1">
    <location>
        <begin position="1"/>
        <end position="27"/>
    </location>
</feature>
<keyword evidence="4" id="KW-1185">Reference proteome</keyword>
<reference evidence="3 4" key="1">
    <citation type="submission" date="2018-11" db="EMBL/GenBank/DDBJ databases">
        <title>Chitinophaga lutea sp.nov., isolate from arsenic contaminated soil.</title>
        <authorList>
            <person name="Zong Y."/>
        </authorList>
    </citation>
    <scope>NUCLEOTIDE SEQUENCE [LARGE SCALE GENOMIC DNA]</scope>
    <source>
        <strain evidence="3 4">ZY74</strain>
    </source>
</reference>
<sequence>MWLNGRSSTAPSGTKNSMPWMPSWRKSTNLPKTKNSVYFSAKRQYMETRLMIEAVLDIFIGADERDWDRCLRAFAPTVHLDYTSMAGGQPADLPAAAIVDAWKGFLPRFKATHHQLGNFTVSVKGEEAIVFFYGTATHYFPAGTGGNVWTVVGTYDAKLIQQDGRWKVSMLRLNLKYQDGNLALPELAGAAAS</sequence>
<dbReference type="AlphaFoldDB" id="A0A3N4PZB2"/>
<gene>
    <name evidence="3" type="ORF">EGT74_06715</name>
</gene>
<dbReference type="Gene3D" id="3.10.450.50">
    <property type="match status" value="1"/>
</dbReference>
<accession>A0A3N4PZB2</accession>
<feature type="domain" description="SnoaL-like" evidence="2">
    <location>
        <begin position="57"/>
        <end position="170"/>
    </location>
</feature>
<evidence type="ECO:0000313" key="3">
    <source>
        <dbReference type="EMBL" id="RPE13216.1"/>
    </source>
</evidence>
<dbReference type="Pfam" id="PF13577">
    <property type="entry name" value="SnoaL_4"/>
    <property type="match status" value="1"/>
</dbReference>
<dbReference type="SUPFAM" id="SSF54427">
    <property type="entry name" value="NTF2-like"/>
    <property type="match status" value="1"/>
</dbReference>
<protein>
    <submittedName>
        <fullName evidence="3">Nuclear transport factor 2 family protein</fullName>
    </submittedName>
</protein>
<dbReference type="InterPro" id="IPR037401">
    <property type="entry name" value="SnoaL-like"/>
</dbReference>
<feature type="compositionally biased region" description="Polar residues" evidence="1">
    <location>
        <begin position="1"/>
        <end position="17"/>
    </location>
</feature>
<evidence type="ECO:0000256" key="1">
    <source>
        <dbReference type="SAM" id="MobiDB-lite"/>
    </source>
</evidence>